<evidence type="ECO:0000256" key="1">
    <source>
        <dbReference type="ARBA" id="ARBA00004141"/>
    </source>
</evidence>
<evidence type="ECO:0000259" key="13">
    <source>
        <dbReference type="PROSITE" id="PS50928"/>
    </source>
</evidence>
<keyword evidence="16" id="KW-1185">Reference proteome</keyword>
<dbReference type="Pfam" id="PF00005">
    <property type="entry name" value="ABC_tran"/>
    <property type="match status" value="1"/>
</dbReference>
<dbReference type="Pfam" id="PF03459">
    <property type="entry name" value="TOBE"/>
    <property type="match status" value="1"/>
</dbReference>
<dbReference type="PROSITE" id="PS50928">
    <property type="entry name" value="ABC_TM1"/>
    <property type="match status" value="1"/>
</dbReference>
<dbReference type="EMBL" id="CP053642">
    <property type="protein sequence ID" value="QKD79221.1"/>
    <property type="molecule type" value="Genomic_DNA"/>
</dbReference>
<dbReference type="PANTHER" id="PTHR42781:SF4">
    <property type="entry name" value="SPERMIDINE_PUTRESCINE IMPORT ATP-BINDING PROTEIN POTA"/>
    <property type="match status" value="1"/>
</dbReference>
<dbReference type="SUPFAM" id="SSF52540">
    <property type="entry name" value="P-loop containing nucleoside triphosphate hydrolases"/>
    <property type="match status" value="1"/>
</dbReference>
<dbReference type="GO" id="GO:0016887">
    <property type="term" value="F:ATP hydrolysis activity"/>
    <property type="evidence" value="ECO:0007669"/>
    <property type="project" value="InterPro"/>
</dbReference>
<evidence type="ECO:0000256" key="11">
    <source>
        <dbReference type="SAM" id="MobiDB-lite"/>
    </source>
</evidence>
<dbReference type="SUPFAM" id="SSF161098">
    <property type="entry name" value="MetI-like"/>
    <property type="match status" value="1"/>
</dbReference>
<keyword evidence="7 10" id="KW-1133">Transmembrane helix</keyword>
<name>A0A6M8B741_9ACTO</name>
<dbReference type="InterPro" id="IPR008995">
    <property type="entry name" value="Mo/tungstate-bd_C_term_dom"/>
</dbReference>
<evidence type="ECO:0000256" key="5">
    <source>
        <dbReference type="ARBA" id="ARBA00022741"/>
    </source>
</evidence>
<dbReference type="SMART" id="SM00382">
    <property type="entry name" value="AAA"/>
    <property type="match status" value="1"/>
</dbReference>
<organism evidence="15 16">
    <name type="scientific">Actinomyces marmotae</name>
    <dbReference type="NCBI Taxonomy" id="2737173"/>
    <lineage>
        <taxon>Bacteria</taxon>
        <taxon>Bacillati</taxon>
        <taxon>Actinomycetota</taxon>
        <taxon>Actinomycetes</taxon>
        <taxon>Actinomycetales</taxon>
        <taxon>Actinomycetaceae</taxon>
        <taxon>Actinomyces</taxon>
    </lineage>
</organism>
<evidence type="ECO:0000256" key="3">
    <source>
        <dbReference type="ARBA" id="ARBA00022505"/>
    </source>
</evidence>
<feature type="domain" description="Mop" evidence="14">
    <location>
        <begin position="601"/>
        <end position="666"/>
    </location>
</feature>
<accession>A0A6M8B741</accession>
<dbReference type="InterPro" id="IPR000515">
    <property type="entry name" value="MetI-like"/>
</dbReference>
<feature type="region of interest" description="Disordered" evidence="11">
    <location>
        <begin position="281"/>
        <end position="301"/>
    </location>
</feature>
<comment type="similarity">
    <text evidence="10">Belongs to the binding-protein-dependent transport system permease family.</text>
</comment>
<feature type="domain" description="ABC transmembrane type-1" evidence="13">
    <location>
        <begin position="64"/>
        <end position="263"/>
    </location>
</feature>
<feature type="transmembrane region" description="Helical" evidence="10">
    <location>
        <begin position="135"/>
        <end position="162"/>
    </location>
</feature>
<evidence type="ECO:0000256" key="7">
    <source>
        <dbReference type="ARBA" id="ARBA00022989"/>
    </source>
</evidence>
<dbReference type="InterPro" id="IPR050093">
    <property type="entry name" value="ABC_SmlMolc_Importer"/>
</dbReference>
<dbReference type="GO" id="GO:0015689">
    <property type="term" value="P:molybdate ion transport"/>
    <property type="evidence" value="ECO:0007669"/>
    <property type="project" value="InterPro"/>
</dbReference>
<evidence type="ECO:0000313" key="16">
    <source>
        <dbReference type="Proteomes" id="UP000504752"/>
    </source>
</evidence>
<dbReference type="InterPro" id="IPR035906">
    <property type="entry name" value="MetI-like_sf"/>
</dbReference>
<keyword evidence="6 15" id="KW-0067">ATP-binding</keyword>
<evidence type="ECO:0000256" key="10">
    <source>
        <dbReference type="RuleBase" id="RU363032"/>
    </source>
</evidence>
<dbReference type="GO" id="GO:0005886">
    <property type="term" value="C:plasma membrane"/>
    <property type="evidence" value="ECO:0007669"/>
    <property type="project" value="UniProtKB-SubCell"/>
</dbReference>
<feature type="transmembrane region" description="Helical" evidence="10">
    <location>
        <begin position="62"/>
        <end position="89"/>
    </location>
</feature>
<evidence type="ECO:0000256" key="6">
    <source>
        <dbReference type="ARBA" id="ARBA00022840"/>
    </source>
</evidence>
<dbReference type="InterPro" id="IPR005116">
    <property type="entry name" value="Transp-assoc_OB_typ1"/>
</dbReference>
<dbReference type="PROSITE" id="PS50893">
    <property type="entry name" value="ABC_TRANSPORTER_2"/>
    <property type="match status" value="1"/>
</dbReference>
<dbReference type="Proteomes" id="UP000504752">
    <property type="component" value="Chromosome"/>
</dbReference>
<evidence type="ECO:0000256" key="2">
    <source>
        <dbReference type="ARBA" id="ARBA00022448"/>
    </source>
</evidence>
<keyword evidence="4 10" id="KW-0812">Transmembrane</keyword>
<feature type="transmembrane region" description="Helical" evidence="10">
    <location>
        <begin position="247"/>
        <end position="272"/>
    </location>
</feature>
<evidence type="ECO:0000313" key="15">
    <source>
        <dbReference type="EMBL" id="QKD79221.1"/>
    </source>
</evidence>
<dbReference type="KEGG" id="amam:HPC72_02185"/>
<dbReference type="RefSeq" id="WP_159524200.1">
    <property type="nucleotide sequence ID" value="NZ_CP053642.1"/>
</dbReference>
<dbReference type="GO" id="GO:0055085">
    <property type="term" value="P:transmembrane transport"/>
    <property type="evidence" value="ECO:0007669"/>
    <property type="project" value="InterPro"/>
</dbReference>
<keyword evidence="8 10" id="KW-0472">Membrane</keyword>
<evidence type="ECO:0000259" key="14">
    <source>
        <dbReference type="PROSITE" id="PS51866"/>
    </source>
</evidence>
<dbReference type="InterPro" id="IPR004606">
    <property type="entry name" value="Mop_domain"/>
</dbReference>
<dbReference type="GO" id="GO:0005524">
    <property type="term" value="F:ATP binding"/>
    <property type="evidence" value="ECO:0007669"/>
    <property type="project" value="UniProtKB-KW"/>
</dbReference>
<dbReference type="PANTHER" id="PTHR42781">
    <property type="entry name" value="SPERMIDINE/PUTRESCINE IMPORT ATP-BINDING PROTEIN POTA"/>
    <property type="match status" value="1"/>
</dbReference>
<dbReference type="InterPro" id="IPR003439">
    <property type="entry name" value="ABC_transporter-like_ATP-bd"/>
</dbReference>
<keyword evidence="2 10" id="KW-0813">Transport</keyword>
<dbReference type="CDD" id="cd06261">
    <property type="entry name" value="TM_PBP2"/>
    <property type="match status" value="1"/>
</dbReference>
<evidence type="ECO:0000256" key="8">
    <source>
        <dbReference type="ARBA" id="ARBA00023136"/>
    </source>
</evidence>
<gene>
    <name evidence="15" type="ORF">HPC72_02185</name>
</gene>
<protein>
    <submittedName>
        <fullName evidence="15">ATP-binding cassette domain-containing protein</fullName>
    </submittedName>
</protein>
<proteinExistence type="inferred from homology"/>
<dbReference type="InterPro" id="IPR017871">
    <property type="entry name" value="ABC_transporter-like_CS"/>
</dbReference>
<dbReference type="Pfam" id="PF00528">
    <property type="entry name" value="BPD_transp_1"/>
    <property type="match status" value="1"/>
</dbReference>
<dbReference type="InterPro" id="IPR027417">
    <property type="entry name" value="P-loop_NTPase"/>
</dbReference>
<evidence type="ECO:0000256" key="9">
    <source>
        <dbReference type="PROSITE-ProRule" id="PRU01213"/>
    </source>
</evidence>
<feature type="domain" description="ABC transporter" evidence="12">
    <location>
        <begin position="310"/>
        <end position="544"/>
    </location>
</feature>
<feature type="transmembrane region" description="Helical" evidence="10">
    <location>
        <begin position="101"/>
        <end position="123"/>
    </location>
</feature>
<evidence type="ECO:0000259" key="12">
    <source>
        <dbReference type="PROSITE" id="PS50893"/>
    </source>
</evidence>
<feature type="transmembrane region" description="Helical" evidence="10">
    <location>
        <begin position="20"/>
        <end position="42"/>
    </location>
</feature>
<dbReference type="Gene3D" id="2.40.50.100">
    <property type="match status" value="1"/>
</dbReference>
<keyword evidence="5" id="KW-0547">Nucleotide-binding</keyword>
<dbReference type="AlphaFoldDB" id="A0A6M8B741"/>
<evidence type="ECO:0000256" key="4">
    <source>
        <dbReference type="ARBA" id="ARBA00022692"/>
    </source>
</evidence>
<dbReference type="Gene3D" id="1.10.3720.10">
    <property type="entry name" value="MetI-like"/>
    <property type="match status" value="1"/>
</dbReference>
<dbReference type="Gene3D" id="3.40.50.300">
    <property type="entry name" value="P-loop containing nucleotide triphosphate hydrolases"/>
    <property type="match status" value="1"/>
</dbReference>
<reference evidence="15 16" key="1">
    <citation type="submission" date="2020-05" db="EMBL/GenBank/DDBJ databases">
        <title>Actinomyces sp. zg-325.</title>
        <authorList>
            <person name="Yang C."/>
        </authorList>
    </citation>
    <scope>NUCLEOTIDE SEQUENCE [LARGE SCALE GENOMIC DNA]</scope>
    <source>
        <strain evidence="16">zg-325</strain>
    </source>
</reference>
<keyword evidence="3 9" id="KW-0500">Molybdenum</keyword>
<comment type="subcellular location">
    <subcellularLocation>
        <location evidence="10">Cell membrane</location>
        <topology evidence="10">Multi-pass membrane protein</topology>
    </subcellularLocation>
    <subcellularLocation>
        <location evidence="1">Membrane</location>
        <topology evidence="1">Multi-pass membrane protein</topology>
    </subcellularLocation>
</comment>
<dbReference type="PROSITE" id="PS51866">
    <property type="entry name" value="MOP"/>
    <property type="match status" value="1"/>
</dbReference>
<dbReference type="PROSITE" id="PS00211">
    <property type="entry name" value="ABC_TRANSPORTER_1"/>
    <property type="match status" value="1"/>
</dbReference>
<dbReference type="SUPFAM" id="SSF50331">
    <property type="entry name" value="MOP-like"/>
    <property type="match status" value="1"/>
</dbReference>
<sequence length="668" mass="68330">MTGARAALLPRRSRAARAPLPLTVLLLGLAGAAFIILPLAGMGTRVAWGRLPKLLSSPSATAALSLSLRTCLASTAICVVLGAPLALLLSRQWRGVRLARVLAVLPMTMPPVVAGIALLATLGRKGVLGGVLDAWGLRIAFSTTAVVIAQVFVAMPFLVVTLEAALRSRDERAEMIARALGAGPWRVLLRITLPMVGPALARGTALALGRGLGEFGATIAFAGSKEGVTRTMPLAIYLQREEDTATALALAVVLITASFLIVGATTLPWGALLQGRRLPAPSGAERTSALPPGSAPAPPGPALALAQRNARGLPLALSFTSTERDVSVSLEIGAGRRLALIGPNGSGKSTACLVAAGLLDATGGEVRLGERVLDGPEGFAPAGRRGIALLSQEPGVFAHMSVLDNVAFGPRCQGLGRRASRRRARSELAAVGAEHLAGRSGGALSGGQAARVALARALATSPRALILDEPMAALDVGARQEMRSLVTRRASEEGLTVLLVTHDVLDIASLADDVVVLEAGRVVERGEAAQVLSAPGSDFTARLTGTSILMGTAAGGREDPRINLGAGLVIHGRPGQEVREGEPAAALIPPEAVALYEEPPSGSPRNALPAVVRTVERSGALVSVGLESGGCRLAASVTAGAVAQLGIAPERELIAVIKAVEVRIVPRG</sequence>
<dbReference type="InterPro" id="IPR003593">
    <property type="entry name" value="AAA+_ATPase"/>
</dbReference>